<protein>
    <recommendedName>
        <fullName evidence="1">Retrotransposon gag domain-containing protein</fullName>
    </recommendedName>
</protein>
<dbReference type="InterPro" id="IPR005162">
    <property type="entry name" value="Retrotrans_gag_dom"/>
</dbReference>
<gene>
    <name evidence="2" type="ORF">MTR67_012941</name>
</gene>
<dbReference type="Proteomes" id="UP001234989">
    <property type="component" value="Chromosome 3"/>
</dbReference>
<name>A0AAF0QFE0_SOLVR</name>
<sequence length="99" mass="11491">MNPLEFLGSQVGEDPQNFIDVVKKICEVMQVTGNDRVELASYQLKEIAHIWYTQLKGNMGTDATPITWDYFSEIFLDRFFPIELREATLQEKGLLETKF</sequence>
<feature type="domain" description="Retrotransposon gag" evidence="1">
    <location>
        <begin position="39"/>
        <end position="83"/>
    </location>
</feature>
<dbReference type="EMBL" id="CP133614">
    <property type="protein sequence ID" value="WMV19556.1"/>
    <property type="molecule type" value="Genomic_DNA"/>
</dbReference>
<proteinExistence type="predicted"/>
<dbReference type="AlphaFoldDB" id="A0AAF0QFE0"/>
<organism evidence="2 3">
    <name type="scientific">Solanum verrucosum</name>
    <dbReference type="NCBI Taxonomy" id="315347"/>
    <lineage>
        <taxon>Eukaryota</taxon>
        <taxon>Viridiplantae</taxon>
        <taxon>Streptophyta</taxon>
        <taxon>Embryophyta</taxon>
        <taxon>Tracheophyta</taxon>
        <taxon>Spermatophyta</taxon>
        <taxon>Magnoliopsida</taxon>
        <taxon>eudicotyledons</taxon>
        <taxon>Gunneridae</taxon>
        <taxon>Pentapetalae</taxon>
        <taxon>asterids</taxon>
        <taxon>lamiids</taxon>
        <taxon>Solanales</taxon>
        <taxon>Solanaceae</taxon>
        <taxon>Solanoideae</taxon>
        <taxon>Solaneae</taxon>
        <taxon>Solanum</taxon>
    </lineage>
</organism>
<evidence type="ECO:0000313" key="2">
    <source>
        <dbReference type="EMBL" id="WMV19556.1"/>
    </source>
</evidence>
<accession>A0AAF0QFE0</accession>
<keyword evidence="3" id="KW-1185">Reference proteome</keyword>
<reference evidence="2" key="1">
    <citation type="submission" date="2023-08" db="EMBL/GenBank/DDBJ databases">
        <title>A de novo genome assembly of Solanum verrucosum Schlechtendal, a Mexican diploid species geographically isolated from the other diploid A-genome species in potato relatives.</title>
        <authorList>
            <person name="Hosaka K."/>
        </authorList>
    </citation>
    <scope>NUCLEOTIDE SEQUENCE</scope>
    <source>
        <tissue evidence="2">Young leaves</tissue>
    </source>
</reference>
<evidence type="ECO:0000259" key="1">
    <source>
        <dbReference type="Pfam" id="PF03732"/>
    </source>
</evidence>
<evidence type="ECO:0000313" key="3">
    <source>
        <dbReference type="Proteomes" id="UP001234989"/>
    </source>
</evidence>
<dbReference type="Pfam" id="PF03732">
    <property type="entry name" value="Retrotrans_gag"/>
    <property type="match status" value="1"/>
</dbReference>